<reference evidence="4" key="1">
    <citation type="journal article" date="2019" name="Int. J. Syst. Evol. Microbiol.">
        <title>The Global Catalogue of Microorganisms (GCM) 10K type strain sequencing project: providing services to taxonomists for standard genome sequencing and annotation.</title>
        <authorList>
            <consortium name="The Broad Institute Genomics Platform"/>
            <consortium name="The Broad Institute Genome Sequencing Center for Infectious Disease"/>
            <person name="Wu L."/>
            <person name="Ma J."/>
        </authorList>
    </citation>
    <scope>NUCLEOTIDE SEQUENCE [LARGE SCALE GENOMIC DNA]</scope>
    <source>
        <strain evidence="4">JCM 4087</strain>
    </source>
</reference>
<organism evidence="3 4">
    <name type="scientific">Acidicapsa dinghuensis</name>
    <dbReference type="NCBI Taxonomy" id="2218256"/>
    <lineage>
        <taxon>Bacteria</taxon>
        <taxon>Pseudomonadati</taxon>
        <taxon>Acidobacteriota</taxon>
        <taxon>Terriglobia</taxon>
        <taxon>Terriglobales</taxon>
        <taxon>Acidobacteriaceae</taxon>
        <taxon>Acidicapsa</taxon>
    </lineage>
</organism>
<dbReference type="InterPro" id="IPR001466">
    <property type="entry name" value="Beta-lactam-related"/>
</dbReference>
<dbReference type="EC" id="3.-.-.-" evidence="3"/>
<dbReference type="PANTHER" id="PTHR43283">
    <property type="entry name" value="BETA-LACTAMASE-RELATED"/>
    <property type="match status" value="1"/>
</dbReference>
<dbReference type="Pfam" id="PF00144">
    <property type="entry name" value="Beta-lactamase"/>
    <property type="match status" value="1"/>
</dbReference>
<dbReference type="InterPro" id="IPR012338">
    <property type="entry name" value="Beta-lactam/transpept-like"/>
</dbReference>
<dbReference type="GO" id="GO:0016787">
    <property type="term" value="F:hydrolase activity"/>
    <property type="evidence" value="ECO:0007669"/>
    <property type="project" value="UniProtKB-KW"/>
</dbReference>
<dbReference type="InterPro" id="IPR050789">
    <property type="entry name" value="Diverse_Enzym_Activities"/>
</dbReference>
<gene>
    <name evidence="3" type="ORF">ACFPT7_14015</name>
</gene>
<dbReference type="Gene3D" id="3.40.710.10">
    <property type="entry name" value="DD-peptidase/beta-lactamase superfamily"/>
    <property type="match status" value="1"/>
</dbReference>
<dbReference type="PANTHER" id="PTHR43283:SF11">
    <property type="entry name" value="BETA-LACTAMASE-RELATED DOMAIN-CONTAINING PROTEIN"/>
    <property type="match status" value="1"/>
</dbReference>
<dbReference type="Proteomes" id="UP001596091">
    <property type="component" value="Unassembled WGS sequence"/>
</dbReference>
<name>A0ABW1EHT2_9BACT</name>
<feature type="domain" description="Beta-lactamase-related" evidence="2">
    <location>
        <begin position="25"/>
        <end position="348"/>
    </location>
</feature>
<comment type="caution">
    <text evidence="3">The sequence shown here is derived from an EMBL/GenBank/DDBJ whole genome shotgun (WGS) entry which is preliminary data.</text>
</comment>
<keyword evidence="4" id="KW-1185">Reference proteome</keyword>
<evidence type="ECO:0000313" key="4">
    <source>
        <dbReference type="Proteomes" id="UP001596091"/>
    </source>
</evidence>
<keyword evidence="1 3" id="KW-0378">Hydrolase</keyword>
<dbReference type="SUPFAM" id="SSF56601">
    <property type="entry name" value="beta-lactamase/transpeptidase-like"/>
    <property type="match status" value="1"/>
</dbReference>
<evidence type="ECO:0000259" key="2">
    <source>
        <dbReference type="Pfam" id="PF00144"/>
    </source>
</evidence>
<dbReference type="EMBL" id="JBHSPH010000004">
    <property type="protein sequence ID" value="MFC5863416.1"/>
    <property type="molecule type" value="Genomic_DNA"/>
</dbReference>
<sequence>MTFESKLKFPASDERGPFAQAYAVLEEAIQARAFPGCAFGVLQQGNIVLLDALGHFTYWDEGANTPAVTPNTVYDIASVTKIVATTSAAMLLYQSGNLDLNTPLGEILPGFIIGRDSSARARKVTIRHLLAHNSGLPGYVPMFKTANSAQELLRECLHLPIEAEPGERAEYSDPGFILLGKALETILHEGLASWTAKHVFSPLGMNQTLFTPSTSIRPEIPPTEIDATFRHRRIQGEVQDEHAWLLGGVAGHAGLFSNVPDLLRFTHAILNPAEVSLFSREMIETFAHREPPVGSSQALGWDTPSQESSSGIYFSPNSIGHLGYSGCSLWIDRDAGIGVTLLTNRTWPGRSSQLIRSVRPAFHNAVREALERERIDILREQSGWN</sequence>
<proteinExistence type="predicted"/>
<dbReference type="RefSeq" id="WP_263341267.1">
    <property type="nucleotide sequence ID" value="NZ_JAGSYH010000007.1"/>
</dbReference>
<protein>
    <submittedName>
        <fullName evidence="3">Serine hydrolase domain-containing protein</fullName>
        <ecNumber evidence="3">3.-.-.-</ecNumber>
    </submittedName>
</protein>
<evidence type="ECO:0000256" key="1">
    <source>
        <dbReference type="ARBA" id="ARBA00022801"/>
    </source>
</evidence>
<evidence type="ECO:0000313" key="3">
    <source>
        <dbReference type="EMBL" id="MFC5863416.1"/>
    </source>
</evidence>
<accession>A0ABW1EHT2</accession>